<organism evidence="10 11">
    <name type="scientific">Desulfatibacillum alkenivorans DSM 16219</name>
    <dbReference type="NCBI Taxonomy" id="1121393"/>
    <lineage>
        <taxon>Bacteria</taxon>
        <taxon>Pseudomonadati</taxon>
        <taxon>Thermodesulfobacteriota</taxon>
        <taxon>Desulfobacteria</taxon>
        <taxon>Desulfobacterales</taxon>
        <taxon>Desulfatibacillaceae</taxon>
        <taxon>Desulfatibacillum</taxon>
    </lineage>
</organism>
<dbReference type="InterPro" id="IPR036390">
    <property type="entry name" value="WH_DNA-bd_sf"/>
</dbReference>
<dbReference type="SUPFAM" id="SSF46785">
    <property type="entry name" value="Winged helix' DNA-binding domain"/>
    <property type="match status" value="3"/>
</dbReference>
<dbReference type="PANTHER" id="PTHR43721">
    <property type="entry name" value="ELONGATION FACTOR TU-RELATED"/>
    <property type="match status" value="1"/>
</dbReference>
<reference evidence="11" key="1">
    <citation type="submission" date="2016-11" db="EMBL/GenBank/DDBJ databases">
        <authorList>
            <person name="Varghese N."/>
            <person name="Submissions S."/>
        </authorList>
    </citation>
    <scope>NUCLEOTIDE SEQUENCE [LARGE SCALE GENOMIC DNA]</scope>
    <source>
        <strain evidence="11">DSM 16219</strain>
    </source>
</reference>
<dbReference type="Pfam" id="PF09106">
    <property type="entry name" value="WHD_2nd_SelB"/>
    <property type="match status" value="1"/>
</dbReference>
<evidence type="ECO:0000313" key="11">
    <source>
        <dbReference type="Proteomes" id="UP000183994"/>
    </source>
</evidence>
<dbReference type="InterPro" id="IPR031157">
    <property type="entry name" value="G_TR_CS"/>
</dbReference>
<evidence type="ECO:0000256" key="6">
    <source>
        <dbReference type="ARBA" id="ARBA00023134"/>
    </source>
</evidence>
<dbReference type="CDD" id="cd04171">
    <property type="entry name" value="SelB"/>
    <property type="match status" value="1"/>
</dbReference>
<dbReference type="OrthoDB" id="9803139at2"/>
<evidence type="ECO:0000313" key="10">
    <source>
        <dbReference type="EMBL" id="SHK12719.1"/>
    </source>
</evidence>
<dbReference type="Pfam" id="PF03144">
    <property type="entry name" value="GTP_EFTU_D2"/>
    <property type="match status" value="1"/>
</dbReference>
<accession>A0A1M6PXP8</accession>
<dbReference type="InterPro" id="IPR005225">
    <property type="entry name" value="Small_GTP-bd"/>
</dbReference>
<evidence type="ECO:0000256" key="2">
    <source>
        <dbReference type="ARBA" id="ARBA00015953"/>
    </source>
</evidence>
<keyword evidence="11" id="KW-1185">Reference proteome</keyword>
<dbReference type="GO" id="GO:0005829">
    <property type="term" value="C:cytosol"/>
    <property type="evidence" value="ECO:0007669"/>
    <property type="project" value="TreeGrafter"/>
</dbReference>
<dbReference type="NCBIfam" id="TIGR00231">
    <property type="entry name" value="small_GTP"/>
    <property type="match status" value="1"/>
</dbReference>
<dbReference type="PANTHER" id="PTHR43721:SF22">
    <property type="entry name" value="ELONGATION FACTOR TU, MITOCHONDRIAL"/>
    <property type="match status" value="1"/>
</dbReference>
<dbReference type="InterPro" id="IPR036388">
    <property type="entry name" value="WH-like_DNA-bd_sf"/>
</dbReference>
<dbReference type="RefSeq" id="WP_073476924.1">
    <property type="nucleotide sequence ID" value="NZ_FQZU01000018.1"/>
</dbReference>
<dbReference type="Gene3D" id="3.40.50.300">
    <property type="entry name" value="P-loop containing nucleotide triphosphate hydrolases"/>
    <property type="match status" value="1"/>
</dbReference>
<keyword evidence="5" id="KW-0648">Protein biosynthesis</keyword>
<dbReference type="SUPFAM" id="SSF50465">
    <property type="entry name" value="EF-Tu/eEF-1alpha/eIF2-gamma C-terminal domain"/>
    <property type="match status" value="1"/>
</dbReference>
<dbReference type="InterPro" id="IPR009000">
    <property type="entry name" value="Transl_B-barrel_sf"/>
</dbReference>
<sequence>MKQIVLGTAGHIDHGKTSLIKALTGIDTDRLQEEKARGITIELGFASIDLPSGQRVGIVDVPGHEKFVKNMVAGATGIDVVAMVIAADEGVMPQTREHLDICSLLAIEHGMVVLTKSDMVDEEWLEMVTEDVMEYLQGTFLEDAPIVHVSSVTGQGMDEFKTVLDSICEKVPDLPPSGLFRLPVDRVFTMHGFGTVITGTLTSGKIQVGDPVEIYPSGVMSKVRGIQVHNDAMNEAQSGMRTAINFQGLEKESVNRGDVLASPGALFPSYMVDIQLNALKSLTKPIKTRQKVRFHTGSSEIMGHVILLNKNELLPGESALAQMRLDAPVTVVKDDHFVIRSYSPVDTIGGGRILNPVPVKHKANRPEVIEHLEMLLDADPMEMVSQLVSGASYAGASFAQLLVMTNLPAKKLQEMTNKLLSQKTLVTVDKESKTYLHKKIMDSLEKRAVSYMEDYHKANPLKNGMPKEELKSKFPPILSAKTFHMLLEIMTSAGLAVLEEDLIRLASHTVSLQQDQEEVRANIAKAYKDGKLMPPYLKEIVQTMSLDPAKTKDLISHMVSEQTIVKVKEDLYFDAGAIQDLKDRLTAFLKENGEISMPQFKEMTGASRKYVIPLMEHFDSIRLTLRVGDNRKLR</sequence>
<dbReference type="Pfam" id="PF00009">
    <property type="entry name" value="GTP_EFTU"/>
    <property type="match status" value="1"/>
</dbReference>
<keyword evidence="10" id="KW-0251">Elongation factor</keyword>
<dbReference type="PROSITE" id="PS00301">
    <property type="entry name" value="G_TR_1"/>
    <property type="match status" value="1"/>
</dbReference>
<comment type="function">
    <text evidence="7">Translation factor necessary for the incorporation of selenocysteine into proteins. It probably replaces EF-Tu for the insertion of selenocysteine directed by the UGA codon. SelB binds GTP and GDP.</text>
</comment>
<dbReference type="InterPro" id="IPR009001">
    <property type="entry name" value="Transl_elong_EF1A/Init_IF2_C"/>
</dbReference>
<dbReference type="SUPFAM" id="SSF50447">
    <property type="entry name" value="Translation proteins"/>
    <property type="match status" value="1"/>
</dbReference>
<dbReference type="NCBIfam" id="TIGR00475">
    <property type="entry name" value="selB"/>
    <property type="match status" value="1"/>
</dbReference>
<dbReference type="InterPro" id="IPR015191">
    <property type="entry name" value="SelB_WHD4"/>
</dbReference>
<dbReference type="STRING" id="1121393.SAMN02745216_02941"/>
<dbReference type="GO" id="GO:0001514">
    <property type="term" value="P:selenocysteine incorporation"/>
    <property type="evidence" value="ECO:0007669"/>
    <property type="project" value="InterPro"/>
</dbReference>
<comment type="subcellular location">
    <subcellularLocation>
        <location evidence="1">Cytoplasm</location>
    </subcellularLocation>
</comment>
<evidence type="ECO:0000256" key="3">
    <source>
        <dbReference type="ARBA" id="ARBA00022490"/>
    </source>
</evidence>
<dbReference type="GO" id="GO:0003746">
    <property type="term" value="F:translation elongation factor activity"/>
    <property type="evidence" value="ECO:0007669"/>
    <property type="project" value="UniProtKB-KW"/>
</dbReference>
<keyword evidence="6" id="KW-0342">GTP-binding</keyword>
<dbReference type="Gene3D" id="1.10.10.10">
    <property type="entry name" value="Winged helix-like DNA-binding domain superfamily/Winged helix DNA-binding domain"/>
    <property type="match status" value="1"/>
</dbReference>
<dbReference type="GO" id="GO:0003924">
    <property type="term" value="F:GTPase activity"/>
    <property type="evidence" value="ECO:0007669"/>
    <property type="project" value="InterPro"/>
</dbReference>
<gene>
    <name evidence="10" type="ORF">SAMN02745216_02941</name>
</gene>
<evidence type="ECO:0000256" key="7">
    <source>
        <dbReference type="ARBA" id="ARBA00025526"/>
    </source>
</evidence>
<dbReference type="InterPro" id="IPR027417">
    <property type="entry name" value="P-loop_NTPase"/>
</dbReference>
<evidence type="ECO:0000259" key="9">
    <source>
        <dbReference type="PROSITE" id="PS51722"/>
    </source>
</evidence>
<dbReference type="InterPro" id="IPR015190">
    <property type="entry name" value="Elong_fac_SelB-wing-hlx_typ-2"/>
</dbReference>
<name>A0A1M6PXP8_9BACT</name>
<dbReference type="EMBL" id="FQZU01000018">
    <property type="protein sequence ID" value="SHK12719.1"/>
    <property type="molecule type" value="Genomic_DNA"/>
</dbReference>
<evidence type="ECO:0000256" key="5">
    <source>
        <dbReference type="ARBA" id="ARBA00022917"/>
    </source>
</evidence>
<dbReference type="Pfam" id="PF25461">
    <property type="entry name" value="Beta-barrel_SelB"/>
    <property type="match status" value="1"/>
</dbReference>
<dbReference type="InterPro" id="IPR000795">
    <property type="entry name" value="T_Tr_GTP-bd_dom"/>
</dbReference>
<dbReference type="Gene3D" id="2.40.30.10">
    <property type="entry name" value="Translation factors"/>
    <property type="match status" value="1"/>
</dbReference>
<dbReference type="GO" id="GO:0005525">
    <property type="term" value="F:GTP binding"/>
    <property type="evidence" value="ECO:0007669"/>
    <property type="project" value="UniProtKB-KW"/>
</dbReference>
<dbReference type="CDD" id="cd03696">
    <property type="entry name" value="SelB_II"/>
    <property type="match status" value="1"/>
</dbReference>
<evidence type="ECO:0000256" key="1">
    <source>
        <dbReference type="ARBA" id="ARBA00004496"/>
    </source>
</evidence>
<keyword evidence="4" id="KW-0547">Nucleotide-binding</keyword>
<dbReference type="CDD" id="cd15491">
    <property type="entry name" value="selB_III"/>
    <property type="match status" value="1"/>
</dbReference>
<protein>
    <recommendedName>
        <fullName evidence="2">Selenocysteine-specific elongation factor</fullName>
    </recommendedName>
    <alternativeName>
        <fullName evidence="8">SelB translation factor</fullName>
    </alternativeName>
</protein>
<dbReference type="InterPro" id="IPR004161">
    <property type="entry name" value="EFTu-like_2"/>
</dbReference>
<dbReference type="GO" id="GO:0003723">
    <property type="term" value="F:RNA binding"/>
    <property type="evidence" value="ECO:0007669"/>
    <property type="project" value="InterPro"/>
</dbReference>
<dbReference type="Pfam" id="PF09107">
    <property type="entry name" value="WHD_3rd_SelB"/>
    <property type="match status" value="1"/>
</dbReference>
<evidence type="ECO:0000256" key="8">
    <source>
        <dbReference type="ARBA" id="ARBA00031615"/>
    </source>
</evidence>
<dbReference type="FunFam" id="3.40.50.300:FF:001064">
    <property type="entry name" value="Selenocysteine-specific translation elongation factor"/>
    <property type="match status" value="1"/>
</dbReference>
<dbReference type="InterPro" id="IPR004535">
    <property type="entry name" value="Transl_elong_SelB"/>
</dbReference>
<dbReference type="PROSITE" id="PS51722">
    <property type="entry name" value="G_TR_2"/>
    <property type="match status" value="1"/>
</dbReference>
<dbReference type="InterPro" id="IPR057335">
    <property type="entry name" value="Beta-barrel_SelB"/>
</dbReference>
<dbReference type="Proteomes" id="UP000183994">
    <property type="component" value="Unassembled WGS sequence"/>
</dbReference>
<dbReference type="SUPFAM" id="SSF52540">
    <property type="entry name" value="P-loop containing nucleoside triphosphate hydrolases"/>
    <property type="match status" value="1"/>
</dbReference>
<proteinExistence type="predicted"/>
<keyword evidence="3" id="KW-0963">Cytoplasm</keyword>
<feature type="domain" description="Tr-type G" evidence="9">
    <location>
        <begin position="1"/>
        <end position="177"/>
    </location>
</feature>
<evidence type="ECO:0000256" key="4">
    <source>
        <dbReference type="ARBA" id="ARBA00022741"/>
    </source>
</evidence>
<dbReference type="AlphaFoldDB" id="A0A1M6PXP8"/>
<dbReference type="InterPro" id="IPR050055">
    <property type="entry name" value="EF-Tu_GTPase"/>
</dbReference>
<dbReference type="Gene3D" id="1.10.10.2770">
    <property type="match status" value="1"/>
</dbReference>